<dbReference type="PANTHER" id="PTHR37422">
    <property type="entry name" value="TEICHURONIC ACID BIOSYNTHESIS PROTEIN TUAE"/>
    <property type="match status" value="1"/>
</dbReference>
<feature type="transmembrane region" description="Helical" evidence="6">
    <location>
        <begin position="162"/>
        <end position="180"/>
    </location>
</feature>
<feature type="domain" description="O-antigen ligase-related" evidence="7">
    <location>
        <begin position="242"/>
        <end position="397"/>
    </location>
</feature>
<feature type="transmembrane region" description="Helical" evidence="6">
    <location>
        <begin position="136"/>
        <end position="155"/>
    </location>
</feature>
<keyword evidence="4 6" id="KW-0472">Membrane</keyword>
<gene>
    <name evidence="8" type="ORF">JGB26_01970</name>
</gene>
<evidence type="ECO:0000313" key="8">
    <source>
        <dbReference type="EMBL" id="MBJ3805899.1"/>
    </source>
</evidence>
<keyword evidence="3 6" id="KW-1133">Transmembrane helix</keyword>
<evidence type="ECO:0000256" key="3">
    <source>
        <dbReference type="ARBA" id="ARBA00022989"/>
    </source>
</evidence>
<keyword evidence="2 6" id="KW-0812">Transmembrane</keyword>
<dbReference type="EMBL" id="JAEKOZ010000001">
    <property type="protein sequence ID" value="MBJ3805899.1"/>
    <property type="molecule type" value="Genomic_DNA"/>
</dbReference>
<comment type="subcellular location">
    <subcellularLocation>
        <location evidence="1">Membrane</location>
        <topology evidence="1">Multi-pass membrane protein</topology>
    </subcellularLocation>
</comment>
<dbReference type="InterPro" id="IPR007016">
    <property type="entry name" value="O-antigen_ligase-rel_domated"/>
</dbReference>
<dbReference type="InterPro" id="IPR051533">
    <property type="entry name" value="WaaL-like"/>
</dbReference>
<feature type="transmembrane region" description="Helical" evidence="6">
    <location>
        <begin position="391"/>
        <end position="412"/>
    </location>
</feature>
<proteinExistence type="predicted"/>
<evidence type="ECO:0000259" key="7">
    <source>
        <dbReference type="Pfam" id="PF04932"/>
    </source>
</evidence>
<keyword evidence="8" id="KW-0436">Ligase</keyword>
<evidence type="ECO:0000256" key="6">
    <source>
        <dbReference type="SAM" id="Phobius"/>
    </source>
</evidence>
<keyword evidence="9" id="KW-1185">Reference proteome</keyword>
<dbReference type="GO" id="GO:0016874">
    <property type="term" value="F:ligase activity"/>
    <property type="evidence" value="ECO:0007669"/>
    <property type="project" value="UniProtKB-KW"/>
</dbReference>
<feature type="transmembrane region" description="Helical" evidence="6">
    <location>
        <begin position="279"/>
        <end position="300"/>
    </location>
</feature>
<feature type="region of interest" description="Disordered" evidence="5">
    <location>
        <begin position="1"/>
        <end position="47"/>
    </location>
</feature>
<feature type="compositionally biased region" description="Low complexity" evidence="5">
    <location>
        <begin position="1"/>
        <end position="19"/>
    </location>
</feature>
<dbReference type="PANTHER" id="PTHR37422:SF13">
    <property type="entry name" value="LIPOPOLYSACCHARIDE BIOSYNTHESIS PROTEIN PA4999-RELATED"/>
    <property type="match status" value="1"/>
</dbReference>
<evidence type="ECO:0000256" key="5">
    <source>
        <dbReference type="SAM" id="MobiDB-lite"/>
    </source>
</evidence>
<evidence type="ECO:0000256" key="4">
    <source>
        <dbReference type="ARBA" id="ARBA00023136"/>
    </source>
</evidence>
<feature type="region of interest" description="Disordered" evidence="5">
    <location>
        <begin position="503"/>
        <end position="524"/>
    </location>
</feature>
<evidence type="ECO:0000256" key="1">
    <source>
        <dbReference type="ARBA" id="ARBA00004141"/>
    </source>
</evidence>
<organism evidence="8 9">
    <name type="scientific">Streptomyces flavofungini</name>
    <dbReference type="NCBI Taxonomy" id="68200"/>
    <lineage>
        <taxon>Bacteria</taxon>
        <taxon>Bacillati</taxon>
        <taxon>Actinomycetota</taxon>
        <taxon>Actinomycetes</taxon>
        <taxon>Kitasatosporales</taxon>
        <taxon>Streptomycetaceae</taxon>
        <taxon>Streptomyces</taxon>
    </lineage>
</organism>
<dbReference type="Pfam" id="PF04932">
    <property type="entry name" value="Wzy_C"/>
    <property type="match status" value="1"/>
</dbReference>
<sequence length="524" mass="53178">MPTTPTASTAPTAHAPVAPDNLAPPGAPTPPSARTHHPLARLPHAPPHPLRHTATVLPVVLLLALLALPVPAGDGSGGTPADAFSALVVGCALVHVVRSARRPLTRSAAVVLGLPVVGIAAAACSSSSAATGITGAARYFQVFVLVPAAVLVLIRDARQFRVLAWAFVGLALFQGALGVHQNLTGTGASYMGADIRAVGTFGPSDVMGMATVVSYGLIASLALAFRPHAPRQRAAALTCAGLLTVPLALSFSRGAWIATVAACGVVLLLAGVRHALRAALVATAAGVVLVAGLGLGSQLLQDRLTSITDVTDAPDQSVTDRYAMWAASVDMWRDHPVTGVGLKGFPEHRDSHASLALSSGSDTAGAGAEFRRQPLLSPHNMYLLVLSEQGLIGLLTLAGGWLALLVCALRGWARVRVRRGHAGDGPGGARLDCALAACGLLVWQLVDFMYADIGGPSTVLTAVALGGCAWWALRGRGEHEGGADGMACAAGASCATGSAYEGNSAYGSGSSYETDASRPVAGAR</sequence>
<feature type="transmembrane region" description="Helical" evidence="6">
    <location>
        <begin position="255"/>
        <end position="272"/>
    </location>
</feature>
<comment type="caution">
    <text evidence="8">The sequence shown here is derived from an EMBL/GenBank/DDBJ whole genome shotgun (WGS) entry which is preliminary data.</text>
</comment>
<reference evidence="8 9" key="1">
    <citation type="submission" date="2020-12" db="EMBL/GenBank/DDBJ databases">
        <title>Streptomyces typhae sp. nov., a novel endophytic actinomycete isolated from the root of cattail pollen (Typha angustifolia L.).</title>
        <authorList>
            <person name="Peng C."/>
            <person name="Liu C."/>
        </authorList>
    </citation>
    <scope>NUCLEOTIDE SEQUENCE [LARGE SCALE GENOMIC DNA]</scope>
    <source>
        <strain evidence="8 9">JCM 4753</strain>
    </source>
</reference>
<feature type="transmembrane region" description="Helical" evidence="6">
    <location>
        <begin position="109"/>
        <end position="130"/>
    </location>
</feature>
<evidence type="ECO:0000256" key="2">
    <source>
        <dbReference type="ARBA" id="ARBA00022692"/>
    </source>
</evidence>
<accession>A0ABS0WY97</accession>
<dbReference type="Proteomes" id="UP000634780">
    <property type="component" value="Unassembled WGS sequence"/>
</dbReference>
<feature type="transmembrane region" description="Helical" evidence="6">
    <location>
        <begin position="206"/>
        <end position="225"/>
    </location>
</feature>
<evidence type="ECO:0000313" key="9">
    <source>
        <dbReference type="Proteomes" id="UP000634780"/>
    </source>
</evidence>
<feature type="transmembrane region" description="Helical" evidence="6">
    <location>
        <begin position="78"/>
        <end position="97"/>
    </location>
</feature>
<feature type="compositionally biased region" description="Polar residues" evidence="5">
    <location>
        <begin position="505"/>
        <end position="514"/>
    </location>
</feature>
<name>A0ABS0WY97_9ACTN</name>
<feature type="transmembrane region" description="Helical" evidence="6">
    <location>
        <begin position="54"/>
        <end position="72"/>
    </location>
</feature>
<feature type="transmembrane region" description="Helical" evidence="6">
    <location>
        <begin position="232"/>
        <end position="249"/>
    </location>
</feature>
<protein>
    <submittedName>
        <fullName evidence="8">O-antigen ligase family protein</fullName>
    </submittedName>
</protein>